<dbReference type="GO" id="GO:0006270">
    <property type="term" value="P:DNA replication initiation"/>
    <property type="evidence" value="ECO:0007669"/>
    <property type="project" value="TreeGrafter"/>
</dbReference>
<dbReference type="GO" id="GO:0003677">
    <property type="term" value="F:DNA binding"/>
    <property type="evidence" value="ECO:0007669"/>
    <property type="project" value="InterPro"/>
</dbReference>
<reference evidence="8 9" key="1">
    <citation type="submission" date="2019-09" db="EMBL/GenBank/DDBJ databases">
        <title>Bird 10,000 Genomes (B10K) Project - Family phase.</title>
        <authorList>
            <person name="Zhang G."/>
        </authorList>
    </citation>
    <scope>NUCLEOTIDE SEQUENCE [LARGE SCALE GENOMIC DNA]</scope>
    <source>
        <strain evidence="8">OUT-0003</strain>
        <tissue evidence="8">Muscle</tissue>
    </source>
</reference>
<evidence type="ECO:0000256" key="1">
    <source>
        <dbReference type="ARBA" id="ARBA00004123"/>
    </source>
</evidence>
<dbReference type="Pfam" id="PF04042">
    <property type="entry name" value="DNA_pol_E_B"/>
    <property type="match status" value="1"/>
</dbReference>
<comment type="similarity">
    <text evidence="2">Belongs to the DNA polymerase alpha subunit B family.</text>
</comment>
<organism evidence="8 9">
    <name type="scientific">Alca torda</name>
    <name type="common">Razorbill</name>
    <dbReference type="NCBI Taxonomy" id="28689"/>
    <lineage>
        <taxon>Eukaryota</taxon>
        <taxon>Metazoa</taxon>
        <taxon>Chordata</taxon>
        <taxon>Craniata</taxon>
        <taxon>Vertebrata</taxon>
        <taxon>Euteleostomi</taxon>
        <taxon>Archelosauria</taxon>
        <taxon>Archosauria</taxon>
        <taxon>Dinosauria</taxon>
        <taxon>Saurischia</taxon>
        <taxon>Theropoda</taxon>
        <taxon>Coelurosauria</taxon>
        <taxon>Aves</taxon>
        <taxon>Neognathae</taxon>
        <taxon>Neoaves</taxon>
        <taxon>Charadriiformes</taxon>
        <taxon>Alcidae</taxon>
        <taxon>Alca</taxon>
    </lineage>
</organism>
<dbReference type="GO" id="GO:0005658">
    <property type="term" value="C:alpha DNA polymerase:primase complex"/>
    <property type="evidence" value="ECO:0007669"/>
    <property type="project" value="TreeGrafter"/>
</dbReference>
<dbReference type="InterPro" id="IPR016722">
    <property type="entry name" value="DNA_pol_alpha_bsu"/>
</dbReference>
<feature type="non-terminal residue" evidence="8">
    <location>
        <position position="147"/>
    </location>
</feature>
<dbReference type="Gene3D" id="3.60.21.60">
    <property type="match status" value="1"/>
</dbReference>
<evidence type="ECO:0000256" key="3">
    <source>
        <dbReference type="ARBA" id="ARBA00018596"/>
    </source>
</evidence>
<evidence type="ECO:0000256" key="6">
    <source>
        <dbReference type="SAM" id="MobiDB-lite"/>
    </source>
</evidence>
<evidence type="ECO:0000256" key="2">
    <source>
        <dbReference type="ARBA" id="ARBA00007299"/>
    </source>
</evidence>
<name>A0A7K6Z5X1_ALCTO</name>
<comment type="subcellular location">
    <subcellularLocation>
        <location evidence="1">Nucleus</location>
    </subcellularLocation>
</comment>
<accession>A0A7K6Z5X1</accession>
<gene>
    <name evidence="8" type="primary">Pola2_1</name>
    <name evidence="8" type="ORF">ALCTOR_R15003</name>
</gene>
<keyword evidence="9" id="KW-1185">Reference proteome</keyword>
<comment type="caution">
    <text evidence="8">The sequence shown here is derived from an EMBL/GenBank/DDBJ whole genome shotgun (WGS) entry which is preliminary data.</text>
</comment>
<dbReference type="InterPro" id="IPR007185">
    <property type="entry name" value="DNA_pol_a/d/e_bsu"/>
</dbReference>
<evidence type="ECO:0000313" key="8">
    <source>
        <dbReference type="EMBL" id="NWX79278.1"/>
    </source>
</evidence>
<feature type="domain" description="DNA polymerase alpha/delta/epsilon subunit B" evidence="7">
    <location>
        <begin position="19"/>
        <end position="133"/>
    </location>
</feature>
<keyword evidence="4" id="KW-0235">DNA replication</keyword>
<dbReference type="PANTHER" id="PTHR23061:SF12">
    <property type="entry name" value="DNA POLYMERASE ALPHA SUBUNIT B"/>
    <property type="match status" value="1"/>
</dbReference>
<dbReference type="Proteomes" id="UP000536033">
    <property type="component" value="Unassembled WGS sequence"/>
</dbReference>
<protein>
    <recommendedName>
        <fullName evidence="3">DNA polymerase alpha subunit B</fullName>
    </recommendedName>
</protein>
<dbReference type="AlphaFoldDB" id="A0A7K6Z5X1"/>
<dbReference type="PANTHER" id="PTHR23061">
    <property type="entry name" value="DNA POLYMERASE 2 ALPHA 70 KDA SUBUNIT"/>
    <property type="match status" value="1"/>
</dbReference>
<feature type="non-terminal residue" evidence="8">
    <location>
        <position position="1"/>
    </location>
</feature>
<proteinExistence type="inferred from homology"/>
<sequence>TPLFVPKTLPSAPAEQRMVLVACGPYTTSDSIAFDPLADLIEVIVRDRPDVCVLFGPFLDAKHEQVENCQLLASFAEVFKLCLKMIIDGTRSAGSQLVFVPSLRDVHHDCVYPQPPFPFPELPKDDRPVTNPADYAFLPQSSQKTLN</sequence>
<evidence type="ECO:0000256" key="4">
    <source>
        <dbReference type="ARBA" id="ARBA00022705"/>
    </source>
</evidence>
<evidence type="ECO:0000256" key="5">
    <source>
        <dbReference type="ARBA" id="ARBA00023242"/>
    </source>
</evidence>
<feature type="region of interest" description="Disordered" evidence="6">
    <location>
        <begin position="121"/>
        <end position="147"/>
    </location>
</feature>
<dbReference type="EMBL" id="VZSD01015785">
    <property type="protein sequence ID" value="NWX79278.1"/>
    <property type="molecule type" value="Genomic_DNA"/>
</dbReference>
<evidence type="ECO:0000259" key="7">
    <source>
        <dbReference type="Pfam" id="PF04042"/>
    </source>
</evidence>
<evidence type="ECO:0000313" key="9">
    <source>
        <dbReference type="Proteomes" id="UP000536033"/>
    </source>
</evidence>
<keyword evidence="5" id="KW-0539">Nucleus</keyword>